<feature type="chain" id="PRO_5011764210" description="Oxidoreductase molybdopterin-binding domain-containing protein" evidence="1">
    <location>
        <begin position="25"/>
        <end position="157"/>
    </location>
</feature>
<dbReference type="InterPro" id="IPR036374">
    <property type="entry name" value="OxRdtase_Mopterin-bd_sf"/>
</dbReference>
<gene>
    <name evidence="2" type="ORF">SAMN04489759_11920</name>
</gene>
<sequence length="157" mass="17414">MLFQKISCVILVVMSFGAPTLLSAEDILTITTPKSTTSFTQEELLGMPQTTVVTLNDYVDDVTTFQGPSLRLLLEKLDISQDATLKMVALNGFSSDIPASDAFNYSVVLAVLRNGKTMPVREKGPIWVIYPMDEHPELQSDIYNGRLVWQLKSISVE</sequence>
<dbReference type="Gene3D" id="3.90.420.10">
    <property type="entry name" value="Oxidoreductase, molybdopterin-binding domain"/>
    <property type="match status" value="1"/>
</dbReference>
<keyword evidence="3" id="KW-1185">Reference proteome</keyword>
<protein>
    <recommendedName>
        <fullName evidence="4">Oxidoreductase molybdopterin-binding domain-containing protein</fullName>
    </recommendedName>
</protein>
<proteinExistence type="predicted"/>
<dbReference type="Proteomes" id="UP000199399">
    <property type="component" value="Unassembled WGS sequence"/>
</dbReference>
<reference evidence="3" key="1">
    <citation type="submission" date="2016-10" db="EMBL/GenBank/DDBJ databases">
        <authorList>
            <person name="Varghese N."/>
            <person name="Submissions S."/>
        </authorList>
    </citation>
    <scope>NUCLEOTIDE SEQUENCE [LARGE SCALE GENOMIC DNA]</scope>
    <source>
        <strain evidence="3">DSM 16477</strain>
    </source>
</reference>
<evidence type="ECO:0000313" key="3">
    <source>
        <dbReference type="Proteomes" id="UP000199399"/>
    </source>
</evidence>
<evidence type="ECO:0000256" key="1">
    <source>
        <dbReference type="SAM" id="SignalP"/>
    </source>
</evidence>
<feature type="signal peptide" evidence="1">
    <location>
        <begin position="1"/>
        <end position="24"/>
    </location>
</feature>
<evidence type="ECO:0000313" key="2">
    <source>
        <dbReference type="EMBL" id="SDH04338.1"/>
    </source>
</evidence>
<dbReference type="RefSeq" id="WP_093744171.1">
    <property type="nucleotide sequence ID" value="NZ_FNBP01000019.1"/>
</dbReference>
<keyword evidence="1" id="KW-0732">Signal</keyword>
<name>A0A1G7Z6K3_9RHOB</name>
<dbReference type="EMBL" id="FNBP01000019">
    <property type="protein sequence ID" value="SDH04338.1"/>
    <property type="molecule type" value="Genomic_DNA"/>
</dbReference>
<dbReference type="OrthoDB" id="9798763at2"/>
<dbReference type="SUPFAM" id="SSF56524">
    <property type="entry name" value="Oxidoreductase molybdopterin-binding domain"/>
    <property type="match status" value="1"/>
</dbReference>
<dbReference type="AlphaFoldDB" id="A0A1G7Z6K3"/>
<organism evidence="2 3">
    <name type="scientific">Sulfitobacter delicatus</name>
    <dbReference type="NCBI Taxonomy" id="218672"/>
    <lineage>
        <taxon>Bacteria</taxon>
        <taxon>Pseudomonadati</taxon>
        <taxon>Pseudomonadota</taxon>
        <taxon>Alphaproteobacteria</taxon>
        <taxon>Rhodobacterales</taxon>
        <taxon>Roseobacteraceae</taxon>
        <taxon>Sulfitobacter</taxon>
    </lineage>
</organism>
<accession>A0A1G7Z6K3</accession>
<evidence type="ECO:0008006" key="4">
    <source>
        <dbReference type="Google" id="ProtNLM"/>
    </source>
</evidence>
<dbReference type="STRING" id="218672.SAMN04489759_11920"/>